<dbReference type="GO" id="GO:0008239">
    <property type="term" value="F:dipeptidyl-peptidase activity"/>
    <property type="evidence" value="ECO:0007669"/>
    <property type="project" value="TreeGrafter"/>
</dbReference>
<evidence type="ECO:0000256" key="1">
    <source>
        <dbReference type="ARBA" id="ARBA00022438"/>
    </source>
</evidence>
<keyword evidence="6" id="KW-1185">Reference proteome</keyword>
<dbReference type="WBParaSite" id="ASIM_0000151101-mRNA-1">
    <property type="protein sequence ID" value="ASIM_0000151101-mRNA-1"/>
    <property type="gene ID" value="ASIM_0000151101"/>
</dbReference>
<evidence type="ECO:0000256" key="3">
    <source>
        <dbReference type="ARBA" id="ARBA00023180"/>
    </source>
</evidence>
<keyword evidence="1" id="KW-0031">Aminopeptidase</keyword>
<dbReference type="PANTHER" id="PTHR11731">
    <property type="entry name" value="PROTEASE FAMILY S9B,C DIPEPTIDYL-PEPTIDASE IV-RELATED"/>
    <property type="match status" value="1"/>
</dbReference>
<sequence>MLVPSDFDTNIGYTVVVSLYGGPGSQNAMEYFGPTDFHESLVSSEKHIVIYIDGRGTGLRGWNYKEPIYGQLSTVEIDDQIEIMSTLAKKYDFIDSSRIAIWGWSYGGFATAHVIEHDNERTFKCGVSVFAIIFRECFFTVESYASMPSYRCLNSKQIARGRYLPPCECKCCHSIDASFPQFSNVISTLL</sequence>
<evidence type="ECO:0000259" key="4">
    <source>
        <dbReference type="Pfam" id="PF00326"/>
    </source>
</evidence>
<keyword evidence="1" id="KW-0378">Hydrolase</keyword>
<evidence type="ECO:0000313" key="7">
    <source>
        <dbReference type="WBParaSite" id="ASIM_0000151101-mRNA-1"/>
    </source>
</evidence>
<dbReference type="InterPro" id="IPR029058">
    <property type="entry name" value="AB_hydrolase_fold"/>
</dbReference>
<dbReference type="GO" id="GO:0004177">
    <property type="term" value="F:aminopeptidase activity"/>
    <property type="evidence" value="ECO:0007669"/>
    <property type="project" value="UniProtKB-KW"/>
</dbReference>
<feature type="domain" description="Peptidase S9 prolyl oligopeptidase catalytic" evidence="4">
    <location>
        <begin position="39"/>
        <end position="133"/>
    </location>
</feature>
<dbReference type="OrthoDB" id="16520at2759"/>
<evidence type="ECO:0000313" key="5">
    <source>
        <dbReference type="EMBL" id="VDK18714.1"/>
    </source>
</evidence>
<dbReference type="AlphaFoldDB" id="A0A0M3J1V7"/>
<dbReference type="GO" id="GO:0008236">
    <property type="term" value="F:serine-type peptidase activity"/>
    <property type="evidence" value="ECO:0007669"/>
    <property type="project" value="UniProtKB-KW"/>
</dbReference>
<accession>A0A0M3J1V7</accession>
<dbReference type="GO" id="GO:0005886">
    <property type="term" value="C:plasma membrane"/>
    <property type="evidence" value="ECO:0007669"/>
    <property type="project" value="TreeGrafter"/>
</dbReference>
<reference evidence="5 6" key="2">
    <citation type="submission" date="2018-11" db="EMBL/GenBank/DDBJ databases">
        <authorList>
            <consortium name="Pathogen Informatics"/>
        </authorList>
    </citation>
    <scope>NUCLEOTIDE SEQUENCE [LARGE SCALE GENOMIC DNA]</scope>
</reference>
<name>A0A0M3J1V7_ANISI</name>
<gene>
    <name evidence="5" type="ORF">ASIM_LOCUS1390</name>
</gene>
<dbReference type="EMBL" id="UYRR01001447">
    <property type="protein sequence ID" value="VDK18714.1"/>
    <property type="molecule type" value="Genomic_DNA"/>
</dbReference>
<dbReference type="SUPFAM" id="SSF53474">
    <property type="entry name" value="alpha/beta-Hydrolases"/>
    <property type="match status" value="1"/>
</dbReference>
<dbReference type="Proteomes" id="UP000267096">
    <property type="component" value="Unassembled WGS sequence"/>
</dbReference>
<evidence type="ECO:0000256" key="2">
    <source>
        <dbReference type="ARBA" id="ARBA00022825"/>
    </source>
</evidence>
<evidence type="ECO:0000313" key="6">
    <source>
        <dbReference type="Proteomes" id="UP000267096"/>
    </source>
</evidence>
<dbReference type="InterPro" id="IPR050278">
    <property type="entry name" value="Serine_Prot_S9B/DPPIV"/>
</dbReference>
<reference evidence="7" key="1">
    <citation type="submission" date="2017-02" db="UniProtKB">
        <authorList>
            <consortium name="WormBaseParasite"/>
        </authorList>
    </citation>
    <scope>IDENTIFICATION</scope>
</reference>
<dbReference type="GO" id="GO:0006508">
    <property type="term" value="P:proteolysis"/>
    <property type="evidence" value="ECO:0007669"/>
    <property type="project" value="InterPro"/>
</dbReference>
<organism evidence="7">
    <name type="scientific">Anisakis simplex</name>
    <name type="common">Herring worm</name>
    <dbReference type="NCBI Taxonomy" id="6269"/>
    <lineage>
        <taxon>Eukaryota</taxon>
        <taxon>Metazoa</taxon>
        <taxon>Ecdysozoa</taxon>
        <taxon>Nematoda</taxon>
        <taxon>Chromadorea</taxon>
        <taxon>Rhabditida</taxon>
        <taxon>Spirurina</taxon>
        <taxon>Ascaridomorpha</taxon>
        <taxon>Ascaridoidea</taxon>
        <taxon>Anisakidae</taxon>
        <taxon>Anisakis</taxon>
        <taxon>Anisakis simplex complex</taxon>
    </lineage>
</organism>
<keyword evidence="2" id="KW-0720">Serine protease</keyword>
<protein>
    <submittedName>
        <fullName evidence="7">Subfamily S9B unassigned peptidase (inferred by orthology to a S. mansoni protein)</fullName>
    </submittedName>
</protein>
<dbReference type="Gene3D" id="3.40.50.1820">
    <property type="entry name" value="alpha/beta hydrolase"/>
    <property type="match status" value="1"/>
</dbReference>
<dbReference type="InterPro" id="IPR001375">
    <property type="entry name" value="Peptidase_S9_cat"/>
</dbReference>
<proteinExistence type="predicted"/>
<dbReference type="Pfam" id="PF00326">
    <property type="entry name" value="Peptidase_S9"/>
    <property type="match status" value="1"/>
</dbReference>
<dbReference type="PANTHER" id="PTHR11731:SF200">
    <property type="entry name" value="DIPEPTIDYL PEPTIDASE 10, ISOFORM B"/>
    <property type="match status" value="1"/>
</dbReference>
<keyword evidence="3" id="KW-0325">Glycoprotein</keyword>
<keyword evidence="1" id="KW-0645">Protease</keyword>